<evidence type="ECO:0000256" key="2">
    <source>
        <dbReference type="SAM" id="Phobius"/>
    </source>
</evidence>
<keyword evidence="4" id="KW-1185">Reference proteome</keyword>
<feature type="compositionally biased region" description="Basic and acidic residues" evidence="1">
    <location>
        <begin position="27"/>
        <end position="36"/>
    </location>
</feature>
<gene>
    <name evidence="3" type="ORF">E0493_00365</name>
</gene>
<keyword evidence="2" id="KW-0472">Membrane</keyword>
<evidence type="ECO:0000313" key="3">
    <source>
        <dbReference type="EMBL" id="MXP61801.1"/>
    </source>
</evidence>
<organism evidence="3 4">
    <name type="scientific">Teichococcus coralli</name>
    <dbReference type="NCBI Taxonomy" id="2545983"/>
    <lineage>
        <taxon>Bacteria</taxon>
        <taxon>Pseudomonadati</taxon>
        <taxon>Pseudomonadota</taxon>
        <taxon>Alphaproteobacteria</taxon>
        <taxon>Acetobacterales</taxon>
        <taxon>Roseomonadaceae</taxon>
        <taxon>Roseomonas</taxon>
    </lineage>
</organism>
<keyword evidence="2" id="KW-1133">Transmembrane helix</keyword>
<name>A0A845B3M5_9PROT</name>
<sequence>MHPLSEPPATPVASSGQAWRKRQRPAYHPEEGGADRSEWTSLVKAAVLIILLPVAVIALLLSH</sequence>
<dbReference type="Proteomes" id="UP000460715">
    <property type="component" value="Unassembled WGS sequence"/>
</dbReference>
<dbReference type="RefSeq" id="WP_160934927.1">
    <property type="nucleotide sequence ID" value="NZ_SNVJ01000001.1"/>
</dbReference>
<dbReference type="AlphaFoldDB" id="A0A845B3M5"/>
<evidence type="ECO:0000313" key="4">
    <source>
        <dbReference type="Proteomes" id="UP000460715"/>
    </source>
</evidence>
<protein>
    <submittedName>
        <fullName evidence="3">Uncharacterized protein</fullName>
    </submittedName>
</protein>
<feature type="transmembrane region" description="Helical" evidence="2">
    <location>
        <begin position="42"/>
        <end position="61"/>
    </location>
</feature>
<dbReference type="EMBL" id="SNVJ01000001">
    <property type="protein sequence ID" value="MXP61801.1"/>
    <property type="molecule type" value="Genomic_DNA"/>
</dbReference>
<comment type="caution">
    <text evidence="3">The sequence shown here is derived from an EMBL/GenBank/DDBJ whole genome shotgun (WGS) entry which is preliminary data.</text>
</comment>
<feature type="region of interest" description="Disordered" evidence="1">
    <location>
        <begin position="1"/>
        <end position="36"/>
    </location>
</feature>
<keyword evidence="2" id="KW-0812">Transmembrane</keyword>
<accession>A0A845B3M5</accession>
<feature type="compositionally biased region" description="Pro residues" evidence="1">
    <location>
        <begin position="1"/>
        <end position="10"/>
    </location>
</feature>
<evidence type="ECO:0000256" key="1">
    <source>
        <dbReference type="SAM" id="MobiDB-lite"/>
    </source>
</evidence>
<reference evidence="3 4" key="1">
    <citation type="submission" date="2019-03" db="EMBL/GenBank/DDBJ databases">
        <title>Roseomonas sp. a novel Roseomonas species isolated from Sea whip Gorgonian.</title>
        <authorList>
            <person name="Li F."/>
            <person name="Pan X."/>
            <person name="Huang S."/>
            <person name="Li Z."/>
            <person name="Meng B."/>
        </authorList>
    </citation>
    <scope>NUCLEOTIDE SEQUENCE [LARGE SCALE GENOMIC DNA]</scope>
    <source>
        <strain evidence="3 4">M0104</strain>
    </source>
</reference>
<proteinExistence type="predicted"/>
<dbReference type="OrthoDB" id="7945729at2"/>